<dbReference type="GO" id="GO:0005634">
    <property type="term" value="C:nucleus"/>
    <property type="evidence" value="ECO:0007669"/>
    <property type="project" value="UniProtKB-SubCell"/>
</dbReference>
<comment type="subcellular location">
    <subcellularLocation>
        <location evidence="1">Nucleus</location>
    </subcellularLocation>
</comment>
<sequence length="146" mass="16651">MFSKLLTRTDIDKRLAIPARIMPSLPGFDGSHAVRIRLLYGTRMWPFVCTVRRKGYYKKPVFSGRLWRDFVIRNNLDVGHRITVYKVVDEDNSSSHYRVELEKTAGWRAYGSGTGHVGGEVCQPYTGVVRLDLSLAPPDMDGSIYR</sequence>
<reference evidence="6" key="1">
    <citation type="submission" date="2023-05" db="EMBL/GenBank/DDBJ databases">
        <title>Genome and transcriptome analyses reveal genes involved in the formation of fine ridges on petal epidermal cells in Hibiscus trionum.</title>
        <authorList>
            <person name="Koshimizu S."/>
            <person name="Masuda S."/>
            <person name="Ishii T."/>
            <person name="Shirasu K."/>
            <person name="Hoshino A."/>
            <person name="Arita M."/>
        </authorList>
    </citation>
    <scope>NUCLEOTIDE SEQUENCE</scope>
    <source>
        <strain evidence="6">Hamamatsu line</strain>
    </source>
</reference>
<dbReference type="EMBL" id="BSYR01000037">
    <property type="protein sequence ID" value="GMJ03639.1"/>
    <property type="molecule type" value="Genomic_DNA"/>
</dbReference>
<evidence type="ECO:0000256" key="1">
    <source>
        <dbReference type="ARBA" id="ARBA00004123"/>
    </source>
</evidence>
<dbReference type="CDD" id="cd10017">
    <property type="entry name" value="B3_DNA"/>
    <property type="match status" value="1"/>
</dbReference>
<evidence type="ECO:0000256" key="3">
    <source>
        <dbReference type="ARBA" id="ARBA00023125"/>
    </source>
</evidence>
<dbReference type="SUPFAM" id="SSF101936">
    <property type="entry name" value="DNA-binding pseudobarrel domain"/>
    <property type="match status" value="1"/>
</dbReference>
<keyword evidence="5" id="KW-0539">Nucleus</keyword>
<keyword evidence="7" id="KW-1185">Reference proteome</keyword>
<dbReference type="InterPro" id="IPR003340">
    <property type="entry name" value="B3_DNA-bd"/>
</dbReference>
<dbReference type="InterPro" id="IPR015300">
    <property type="entry name" value="DNA-bd_pseudobarrel_sf"/>
</dbReference>
<evidence type="ECO:0000256" key="4">
    <source>
        <dbReference type="ARBA" id="ARBA00023163"/>
    </source>
</evidence>
<evidence type="ECO:0000256" key="5">
    <source>
        <dbReference type="ARBA" id="ARBA00023242"/>
    </source>
</evidence>
<dbReference type="Proteomes" id="UP001165190">
    <property type="component" value="Unassembled WGS sequence"/>
</dbReference>
<dbReference type="GO" id="GO:0003677">
    <property type="term" value="F:DNA binding"/>
    <property type="evidence" value="ECO:0007669"/>
    <property type="project" value="UniProtKB-KW"/>
</dbReference>
<evidence type="ECO:0000313" key="7">
    <source>
        <dbReference type="Proteomes" id="UP001165190"/>
    </source>
</evidence>
<comment type="caution">
    <text evidence="6">The sequence shown here is derived from an EMBL/GenBank/DDBJ whole genome shotgun (WGS) entry which is preliminary data.</text>
</comment>
<evidence type="ECO:0000256" key="2">
    <source>
        <dbReference type="ARBA" id="ARBA00023015"/>
    </source>
</evidence>
<dbReference type="AlphaFoldDB" id="A0A9W7MIX8"/>
<keyword evidence="2" id="KW-0805">Transcription regulation</keyword>
<proteinExistence type="predicted"/>
<evidence type="ECO:0008006" key="8">
    <source>
        <dbReference type="Google" id="ProtNLM"/>
    </source>
</evidence>
<accession>A0A9W7MIX8</accession>
<name>A0A9W7MIX8_HIBTR</name>
<gene>
    <name evidence="6" type="ORF">HRI_004033100</name>
</gene>
<keyword evidence="3" id="KW-0238">DNA-binding</keyword>
<evidence type="ECO:0000313" key="6">
    <source>
        <dbReference type="EMBL" id="GMJ03639.1"/>
    </source>
</evidence>
<dbReference type="OrthoDB" id="1002319at2759"/>
<organism evidence="6 7">
    <name type="scientific">Hibiscus trionum</name>
    <name type="common">Flower of an hour</name>
    <dbReference type="NCBI Taxonomy" id="183268"/>
    <lineage>
        <taxon>Eukaryota</taxon>
        <taxon>Viridiplantae</taxon>
        <taxon>Streptophyta</taxon>
        <taxon>Embryophyta</taxon>
        <taxon>Tracheophyta</taxon>
        <taxon>Spermatophyta</taxon>
        <taxon>Magnoliopsida</taxon>
        <taxon>eudicotyledons</taxon>
        <taxon>Gunneridae</taxon>
        <taxon>Pentapetalae</taxon>
        <taxon>rosids</taxon>
        <taxon>malvids</taxon>
        <taxon>Malvales</taxon>
        <taxon>Malvaceae</taxon>
        <taxon>Malvoideae</taxon>
        <taxon>Hibiscus</taxon>
    </lineage>
</organism>
<protein>
    <recommendedName>
        <fullName evidence="8">TF-B3 domain-containing protein</fullName>
    </recommendedName>
</protein>
<keyword evidence="4" id="KW-0804">Transcription</keyword>
<dbReference type="Gene3D" id="2.40.330.10">
    <property type="entry name" value="DNA-binding pseudobarrel domain"/>
    <property type="match status" value="1"/>
</dbReference>